<organism evidence="1">
    <name type="scientific">Alkalihalophilus sp. As8PL</name>
    <dbReference type="NCBI Taxonomy" id="3237103"/>
    <lineage>
        <taxon>Bacteria</taxon>
        <taxon>Bacillati</taxon>
        <taxon>Bacillota</taxon>
        <taxon>Bacilli</taxon>
        <taxon>Bacillales</taxon>
        <taxon>Bacillaceae</taxon>
        <taxon>Alkalihalophilus</taxon>
    </lineage>
</organism>
<dbReference type="EMBL" id="CP162550">
    <property type="protein sequence ID" value="XDI35130.1"/>
    <property type="molecule type" value="Genomic_DNA"/>
</dbReference>
<reference evidence="1" key="1">
    <citation type="submission" date="2024-07" db="EMBL/GenBank/DDBJ databases">
        <title>Identification and characteristics of an arsenic-resistant bacterial isolate, which belongs to a novel species.</title>
        <authorList>
            <person name="Juszczyk A."/>
            <person name="Kowalczyk A."/>
            <person name="Was K."/>
            <person name="Kosowicz W."/>
            <person name="Budzyn A."/>
            <person name="Latowski D."/>
        </authorList>
    </citation>
    <scope>NUCLEOTIDE SEQUENCE</scope>
    <source>
        <strain evidence="1">As8PL</strain>
        <plasmid evidence="1">unnamed</plasmid>
    </source>
</reference>
<evidence type="ECO:0000313" key="1">
    <source>
        <dbReference type="EMBL" id="XDI35130.1"/>
    </source>
</evidence>
<name>A0AB39BNL7_9BACI</name>
<keyword evidence="1" id="KW-0614">Plasmid</keyword>
<dbReference type="AlphaFoldDB" id="A0AB39BNL7"/>
<accession>A0AB39BNL7</accession>
<gene>
    <name evidence="1" type="ORF">AB3N04_01215</name>
</gene>
<proteinExistence type="predicted"/>
<dbReference type="RefSeq" id="WP_368502747.1">
    <property type="nucleotide sequence ID" value="NZ_CP162550.1"/>
</dbReference>
<geneLocation type="plasmid" evidence="1">
    <name>unnamed</name>
</geneLocation>
<sequence>MERVIQKINYQDKEKLGELKQFLDSTRETPYSYEEIIQLAILNLHQVIIKK</sequence>
<protein>
    <submittedName>
        <fullName evidence="1">Uncharacterized protein</fullName>
    </submittedName>
</protein>